<dbReference type="GO" id="GO:0004377">
    <property type="term" value="F:GDP-Man:Man(3)GlcNAc(2)-PP-Dol alpha-1,2-mannosyltransferase activity"/>
    <property type="evidence" value="ECO:0007669"/>
    <property type="project" value="InterPro"/>
</dbReference>
<reference evidence="2 3" key="1">
    <citation type="journal article" date="2016" name="Nat. Commun.">
        <title>Thousands of microbial genomes shed light on interconnected biogeochemical processes in an aquifer system.</title>
        <authorList>
            <person name="Anantharaman K."/>
            <person name="Brown C.T."/>
            <person name="Hug L.A."/>
            <person name="Sharon I."/>
            <person name="Castelle C.J."/>
            <person name="Probst A.J."/>
            <person name="Thomas B.C."/>
            <person name="Singh A."/>
            <person name="Wilkins M.J."/>
            <person name="Karaoz U."/>
            <person name="Brodie E.L."/>
            <person name="Williams K.H."/>
            <person name="Hubbard S.S."/>
            <person name="Banfield J.F."/>
        </authorList>
    </citation>
    <scope>NUCLEOTIDE SEQUENCE [LARGE SCALE GENOMIC DNA]</scope>
</reference>
<dbReference type="Proteomes" id="UP000176902">
    <property type="component" value="Unassembled WGS sequence"/>
</dbReference>
<comment type="caution">
    <text evidence="2">The sequence shown here is derived from an EMBL/GenBank/DDBJ whole genome shotgun (WGS) entry which is preliminary data.</text>
</comment>
<dbReference type="AlphaFoldDB" id="A0A1F5JPB6"/>
<dbReference type="InterPro" id="IPR038013">
    <property type="entry name" value="ALG11"/>
</dbReference>
<sequence length="353" mass="39825">MKAALYSPYLDTLGGGEKYMMTIAEILSSEHEVDVLLDLHLKEIGAENLKKELSERFSLELDKVNFISGPIGKGSNTFERLSFFKKYQVFFCLTDGSFFYPSAKKNILHIQSPLVGQAANSLFGKIKLKGWDLIIYNSEFTKDKALKNWPLAFQVIYPPVDTKKITSMKKNKQILSVGRFASIKKQDVLINTFKELINDGKIKEWNFNLVGSAGEGDKAYLEGLKNLAKGSPINFYPNLSYEELLKLYGESSIYWHAAGFGEDDPTKMEHFGISTVEAMAGGCVPVVIKKGGQIEIVEEGKSGFLWDSLDELKDLTIKLIQDKTIWQALSKEAMIRAEQFSKEKFRQKILNLL</sequence>
<dbReference type="STRING" id="1797768.A3C59_00650"/>
<evidence type="ECO:0000259" key="1">
    <source>
        <dbReference type="Pfam" id="PF00534"/>
    </source>
</evidence>
<name>A0A1F5JPB6_9BACT</name>
<dbReference type="PANTHER" id="PTHR45919:SF1">
    <property type="entry name" value="GDP-MAN:MAN(3)GLCNAC(2)-PP-DOL ALPHA-1,2-MANNOSYLTRANSFERASE"/>
    <property type="match status" value="1"/>
</dbReference>
<organism evidence="2 3">
    <name type="scientific">Candidatus Daviesbacteria bacterium RIFCSPHIGHO2_02_FULL_36_13</name>
    <dbReference type="NCBI Taxonomy" id="1797768"/>
    <lineage>
        <taxon>Bacteria</taxon>
        <taxon>Candidatus Daviesiibacteriota</taxon>
    </lineage>
</organism>
<gene>
    <name evidence="2" type="ORF">A3C59_00650</name>
</gene>
<feature type="domain" description="Glycosyl transferase family 1" evidence="1">
    <location>
        <begin position="163"/>
        <end position="332"/>
    </location>
</feature>
<dbReference type="GO" id="GO:0016020">
    <property type="term" value="C:membrane"/>
    <property type="evidence" value="ECO:0007669"/>
    <property type="project" value="TreeGrafter"/>
</dbReference>
<dbReference type="EMBL" id="MFCV01000047">
    <property type="protein sequence ID" value="OGE30477.1"/>
    <property type="molecule type" value="Genomic_DNA"/>
</dbReference>
<dbReference type="GO" id="GO:0006487">
    <property type="term" value="P:protein N-linked glycosylation"/>
    <property type="evidence" value="ECO:0007669"/>
    <property type="project" value="TreeGrafter"/>
</dbReference>
<protein>
    <recommendedName>
        <fullName evidence="1">Glycosyl transferase family 1 domain-containing protein</fullName>
    </recommendedName>
</protein>
<evidence type="ECO:0000313" key="3">
    <source>
        <dbReference type="Proteomes" id="UP000176902"/>
    </source>
</evidence>
<dbReference type="InterPro" id="IPR001296">
    <property type="entry name" value="Glyco_trans_1"/>
</dbReference>
<proteinExistence type="predicted"/>
<accession>A0A1F5JPB6</accession>
<dbReference type="Pfam" id="PF00534">
    <property type="entry name" value="Glycos_transf_1"/>
    <property type="match status" value="1"/>
</dbReference>
<dbReference type="Gene3D" id="3.40.50.2000">
    <property type="entry name" value="Glycogen Phosphorylase B"/>
    <property type="match status" value="1"/>
</dbReference>
<dbReference type="PANTHER" id="PTHR45919">
    <property type="entry name" value="GDP-MAN:MAN(3)GLCNAC(2)-PP-DOL ALPHA-1,2-MANNOSYLTRANSFERASE"/>
    <property type="match status" value="1"/>
</dbReference>
<evidence type="ECO:0000313" key="2">
    <source>
        <dbReference type="EMBL" id="OGE30477.1"/>
    </source>
</evidence>
<dbReference type="SUPFAM" id="SSF53756">
    <property type="entry name" value="UDP-Glycosyltransferase/glycogen phosphorylase"/>
    <property type="match status" value="1"/>
</dbReference>